<dbReference type="EnsemblMetazoa" id="ASIC009375-RA">
    <property type="protein sequence ID" value="ASIC009375-PA"/>
    <property type="gene ID" value="ASIC009375"/>
</dbReference>
<evidence type="ECO:0000313" key="2">
    <source>
        <dbReference type="EMBL" id="KFB41714.1"/>
    </source>
</evidence>
<protein>
    <submittedName>
        <fullName evidence="2 3">Uncharacterized protein</fullName>
    </submittedName>
</protein>
<sequence length="64" mass="7209">MDSVRGDVASGEGGEAFTDAEGCELRHEQDISARFRMCMSGKRLSCPLTGSRKKKEQQRSSWKW</sequence>
<keyword evidence="4" id="KW-1185">Reference proteome</keyword>
<reference evidence="3" key="2">
    <citation type="submission" date="2020-05" db="UniProtKB">
        <authorList>
            <consortium name="EnsemblMetazoa"/>
        </authorList>
    </citation>
    <scope>IDENTIFICATION</scope>
</reference>
<gene>
    <name evidence="2" type="ORF">ZHAS_00009375</name>
</gene>
<evidence type="ECO:0000313" key="3">
    <source>
        <dbReference type="EnsemblMetazoa" id="ASIC009375-PA"/>
    </source>
</evidence>
<feature type="region of interest" description="Disordered" evidence="1">
    <location>
        <begin position="1"/>
        <end position="22"/>
    </location>
</feature>
<dbReference type="AlphaFoldDB" id="A0A084VUS0"/>
<accession>A0A084VUS0</accession>
<evidence type="ECO:0000256" key="1">
    <source>
        <dbReference type="SAM" id="MobiDB-lite"/>
    </source>
</evidence>
<evidence type="ECO:0000313" key="4">
    <source>
        <dbReference type="Proteomes" id="UP000030765"/>
    </source>
</evidence>
<dbReference type="VEuPathDB" id="VectorBase:ASIC009375"/>
<reference evidence="2 4" key="1">
    <citation type="journal article" date="2014" name="BMC Genomics">
        <title>Genome sequence of Anopheles sinensis provides insight into genetics basis of mosquito competence for malaria parasites.</title>
        <authorList>
            <person name="Zhou D."/>
            <person name="Zhang D."/>
            <person name="Ding G."/>
            <person name="Shi L."/>
            <person name="Hou Q."/>
            <person name="Ye Y."/>
            <person name="Xu Y."/>
            <person name="Zhou H."/>
            <person name="Xiong C."/>
            <person name="Li S."/>
            <person name="Yu J."/>
            <person name="Hong S."/>
            <person name="Yu X."/>
            <person name="Zou P."/>
            <person name="Chen C."/>
            <person name="Chang X."/>
            <person name="Wang W."/>
            <person name="Lv Y."/>
            <person name="Sun Y."/>
            <person name="Ma L."/>
            <person name="Shen B."/>
            <person name="Zhu C."/>
        </authorList>
    </citation>
    <scope>NUCLEOTIDE SEQUENCE [LARGE SCALE GENOMIC DNA]</scope>
</reference>
<dbReference type="EMBL" id="KE525142">
    <property type="protein sequence ID" value="KFB41714.1"/>
    <property type="molecule type" value="Genomic_DNA"/>
</dbReference>
<organism evidence="2">
    <name type="scientific">Anopheles sinensis</name>
    <name type="common">Mosquito</name>
    <dbReference type="NCBI Taxonomy" id="74873"/>
    <lineage>
        <taxon>Eukaryota</taxon>
        <taxon>Metazoa</taxon>
        <taxon>Ecdysozoa</taxon>
        <taxon>Arthropoda</taxon>
        <taxon>Hexapoda</taxon>
        <taxon>Insecta</taxon>
        <taxon>Pterygota</taxon>
        <taxon>Neoptera</taxon>
        <taxon>Endopterygota</taxon>
        <taxon>Diptera</taxon>
        <taxon>Nematocera</taxon>
        <taxon>Culicoidea</taxon>
        <taxon>Culicidae</taxon>
        <taxon>Anophelinae</taxon>
        <taxon>Anopheles</taxon>
    </lineage>
</organism>
<dbReference type="Proteomes" id="UP000030765">
    <property type="component" value="Unassembled WGS sequence"/>
</dbReference>
<proteinExistence type="predicted"/>
<dbReference type="EMBL" id="ATLV01017005">
    <property type="status" value="NOT_ANNOTATED_CDS"/>
    <property type="molecule type" value="Genomic_DNA"/>
</dbReference>
<name>A0A084VUS0_ANOSI</name>